<comment type="caution">
    <text evidence="2">The sequence shown here is derived from an EMBL/GenBank/DDBJ whole genome shotgun (WGS) entry which is preliminary data.</text>
</comment>
<dbReference type="SUPFAM" id="SSF50129">
    <property type="entry name" value="GroES-like"/>
    <property type="match status" value="1"/>
</dbReference>
<dbReference type="InterPro" id="IPR013154">
    <property type="entry name" value="ADH-like_N"/>
</dbReference>
<dbReference type="Proteomes" id="UP000316406">
    <property type="component" value="Unassembled WGS sequence"/>
</dbReference>
<dbReference type="PANTHER" id="PTHR43482:SF1">
    <property type="entry name" value="PROTEIN AST1-RELATED"/>
    <property type="match status" value="1"/>
</dbReference>
<evidence type="ECO:0000313" key="2">
    <source>
        <dbReference type="EMBL" id="TSI16887.1"/>
    </source>
</evidence>
<dbReference type="EMBL" id="VLTK01000004">
    <property type="protein sequence ID" value="TSI16887.1"/>
    <property type="molecule type" value="Genomic_DNA"/>
</dbReference>
<dbReference type="SMART" id="SM00829">
    <property type="entry name" value="PKS_ER"/>
    <property type="match status" value="1"/>
</dbReference>
<dbReference type="InterPro" id="IPR020843">
    <property type="entry name" value="ER"/>
</dbReference>
<name>A0A556CHJ2_BREAU</name>
<dbReference type="Gene3D" id="3.90.180.10">
    <property type="entry name" value="Medium-chain alcohol dehydrogenases, catalytic domain"/>
    <property type="match status" value="1"/>
</dbReference>
<dbReference type="InterPro" id="IPR011032">
    <property type="entry name" value="GroES-like_sf"/>
</dbReference>
<proteinExistence type="predicted"/>
<dbReference type="OrthoDB" id="3727682at2"/>
<dbReference type="SUPFAM" id="SSF51735">
    <property type="entry name" value="NAD(P)-binding Rossmann-fold domains"/>
    <property type="match status" value="1"/>
</dbReference>
<protein>
    <submittedName>
        <fullName evidence="2">NADP-dependent oxidoreductase</fullName>
    </submittedName>
</protein>
<dbReference type="Pfam" id="PF13602">
    <property type="entry name" value="ADH_zinc_N_2"/>
    <property type="match status" value="1"/>
</dbReference>
<feature type="domain" description="Enoyl reductase (ER)" evidence="1">
    <location>
        <begin position="104"/>
        <end position="395"/>
    </location>
</feature>
<dbReference type="CDD" id="cd05289">
    <property type="entry name" value="MDR_like_2"/>
    <property type="match status" value="1"/>
</dbReference>
<keyword evidence="3" id="KW-1185">Reference proteome</keyword>
<sequence>MPQRPDGHLQERFGLLQRHRLRREALRNGQGHIGLRQLRRLQTRLPQLQLSIAAAGTAGVGQAAEQLTTADGYGRCTLSQVVHLPHRPARSIPIMRSVQYTQNGDIDQLHIAEANAPSVGPGEVRVAVRYAGLNPVDLAVIGGAFGQATGTKGNGADFSGVIDEVGEGVTDFSPGDLVFGGRPHRTQTTHLLIRDPAERLDKIPRGLGIDTAGGLYIAGRTAIAGIRALAITEGETVLVTGASGGVGIIAGQLAVNLGARVIGTASEANHDALRNLGIEPISYGEGLDARLRETAPEGIAAAFSTQDEAEIKQLLRLDIPAGRINSIGAGPQVADTYGVSIAGETAAERGDLAWLAKAIAYGHVHVPVAGVFSLDEVQNAYRFLKGSHPAGKVVLRVDADPLTNDQREFLSS</sequence>
<dbReference type="AlphaFoldDB" id="A0A556CHJ2"/>
<dbReference type="InterPro" id="IPR036291">
    <property type="entry name" value="NAD(P)-bd_dom_sf"/>
</dbReference>
<organism evidence="2 3">
    <name type="scientific">Brevibacterium aurantiacum</name>
    <dbReference type="NCBI Taxonomy" id="273384"/>
    <lineage>
        <taxon>Bacteria</taxon>
        <taxon>Bacillati</taxon>
        <taxon>Actinomycetota</taxon>
        <taxon>Actinomycetes</taxon>
        <taxon>Micrococcales</taxon>
        <taxon>Brevibacteriaceae</taxon>
        <taxon>Brevibacterium</taxon>
    </lineage>
</organism>
<dbReference type="Pfam" id="PF08240">
    <property type="entry name" value="ADH_N"/>
    <property type="match status" value="1"/>
</dbReference>
<evidence type="ECO:0000259" key="1">
    <source>
        <dbReference type="SMART" id="SM00829"/>
    </source>
</evidence>
<reference evidence="2 3" key="1">
    <citation type="submission" date="2019-07" db="EMBL/GenBank/DDBJ databases">
        <title>Draft genome sequence of Brevibacterium aurantiacum XU54 isolated from Xinjiang China.</title>
        <authorList>
            <person name="Xu X."/>
        </authorList>
    </citation>
    <scope>NUCLEOTIDE SEQUENCE [LARGE SCALE GENOMIC DNA]</scope>
    <source>
        <strain evidence="2 3">XU54</strain>
    </source>
</reference>
<evidence type="ECO:0000313" key="3">
    <source>
        <dbReference type="Proteomes" id="UP000316406"/>
    </source>
</evidence>
<gene>
    <name evidence="2" type="ORF">FO013_08655</name>
</gene>
<dbReference type="GO" id="GO:0016491">
    <property type="term" value="F:oxidoreductase activity"/>
    <property type="evidence" value="ECO:0007669"/>
    <property type="project" value="InterPro"/>
</dbReference>
<accession>A0A556CHJ2</accession>
<dbReference type="InterPro" id="IPR052585">
    <property type="entry name" value="Lipid_raft_assoc_Zn_ADH"/>
</dbReference>
<dbReference type="PANTHER" id="PTHR43482">
    <property type="entry name" value="PROTEIN AST1-RELATED"/>
    <property type="match status" value="1"/>
</dbReference>